<evidence type="ECO:0000313" key="1">
    <source>
        <dbReference type="EMBL" id="DAF97773.1"/>
    </source>
</evidence>
<sequence length="179" mass="21433">MEQALICNWTREIAEFTNLICDKLGITRDIITGDMMIEDNAGTQFLLTSKDKFFRYPIDCMNSPFNDWILFDPFNNKNIMKFLFDLYIDMNSDEDGPSMMGYYKVFLPHGDPRSQLHMILTDRTEYTTRPYINVSLQYMELIDFLMFGEARYDYTYLERFFWRDTKNDSTKQGPRKRSK</sequence>
<name>A0A8S5UTH8_9CAUD</name>
<accession>A0A8S5UTH8</accession>
<protein>
    <submittedName>
        <fullName evidence="1">Uncharacterized protein</fullName>
    </submittedName>
</protein>
<proteinExistence type="predicted"/>
<organism evidence="1">
    <name type="scientific">Myoviridae sp. ctYA416</name>
    <dbReference type="NCBI Taxonomy" id="2825125"/>
    <lineage>
        <taxon>Viruses</taxon>
        <taxon>Duplodnaviria</taxon>
        <taxon>Heunggongvirae</taxon>
        <taxon>Uroviricota</taxon>
        <taxon>Caudoviricetes</taxon>
    </lineage>
</organism>
<reference evidence="1" key="1">
    <citation type="journal article" date="2021" name="Proc. Natl. Acad. Sci. U.S.A.">
        <title>A Catalog of Tens of Thousands of Viruses from Human Metagenomes Reveals Hidden Associations with Chronic Diseases.</title>
        <authorList>
            <person name="Tisza M.J."/>
            <person name="Buck C.B."/>
        </authorList>
    </citation>
    <scope>NUCLEOTIDE SEQUENCE</scope>
    <source>
        <strain evidence="1">CtYA416</strain>
    </source>
</reference>
<dbReference type="EMBL" id="BK016136">
    <property type="protein sequence ID" value="DAF97773.1"/>
    <property type="molecule type" value="Genomic_DNA"/>
</dbReference>